<organism evidence="3 4">
    <name type="scientific">Acaulospora morrowiae</name>
    <dbReference type="NCBI Taxonomy" id="94023"/>
    <lineage>
        <taxon>Eukaryota</taxon>
        <taxon>Fungi</taxon>
        <taxon>Fungi incertae sedis</taxon>
        <taxon>Mucoromycota</taxon>
        <taxon>Glomeromycotina</taxon>
        <taxon>Glomeromycetes</taxon>
        <taxon>Diversisporales</taxon>
        <taxon>Acaulosporaceae</taxon>
        <taxon>Acaulospora</taxon>
    </lineage>
</organism>
<gene>
    <name evidence="3" type="ORF">AMORRO_LOCUS5925</name>
</gene>
<dbReference type="EMBL" id="CAJVPV010003751">
    <property type="protein sequence ID" value="CAG8558929.1"/>
    <property type="molecule type" value="Genomic_DNA"/>
</dbReference>
<evidence type="ECO:0000313" key="4">
    <source>
        <dbReference type="Proteomes" id="UP000789342"/>
    </source>
</evidence>
<dbReference type="Proteomes" id="UP000789342">
    <property type="component" value="Unassembled WGS sequence"/>
</dbReference>
<feature type="region of interest" description="Disordered" evidence="1">
    <location>
        <begin position="1"/>
        <end position="64"/>
    </location>
</feature>
<evidence type="ECO:0000259" key="2">
    <source>
        <dbReference type="Pfam" id="PF13649"/>
    </source>
</evidence>
<dbReference type="GO" id="GO:0008168">
    <property type="term" value="F:methyltransferase activity"/>
    <property type="evidence" value="ECO:0007669"/>
    <property type="project" value="TreeGrafter"/>
</dbReference>
<proteinExistence type="predicted"/>
<keyword evidence="4" id="KW-1185">Reference proteome</keyword>
<comment type="caution">
    <text evidence="3">The sequence shown here is derived from an EMBL/GenBank/DDBJ whole genome shotgun (WGS) entry which is preliminary data.</text>
</comment>
<dbReference type="AlphaFoldDB" id="A0A9N9FVD4"/>
<evidence type="ECO:0000256" key="1">
    <source>
        <dbReference type="SAM" id="MobiDB-lite"/>
    </source>
</evidence>
<dbReference type="InterPro" id="IPR029063">
    <property type="entry name" value="SAM-dependent_MTases_sf"/>
</dbReference>
<dbReference type="Pfam" id="PF13649">
    <property type="entry name" value="Methyltransf_25"/>
    <property type="match status" value="1"/>
</dbReference>
<dbReference type="OrthoDB" id="2013972at2759"/>
<dbReference type="SUPFAM" id="SSF53335">
    <property type="entry name" value="S-adenosyl-L-methionine-dependent methyltransferases"/>
    <property type="match status" value="1"/>
</dbReference>
<sequence>MGNLLSTKSSLKRRKASKPTDAANNRRAFSHKRQNPSTTSSKLTTFSSFSSKHSKSHSSLKSYSSNSSYHYIDGRRFLDNCSYQLPNDDEEIDRLTVQHYIARSILRSNYCAPVFNVLKNGAKVLDVGCGPGTWLLDMATEFPSSKFFGIDISNMYPQEIKPPNVYFEEADLLEGLPFDDNTFDFVVMRNMVSALKLGDWENKVLQELIRVCKPGGYIESTEFEIPGSNRGPMSTKLCDAWIEIMKTKNIDLTISTRLDQLYRSHKPTSLDLVTHITRQVPIGAWGDRIGSAMADDLIMLSKAVQPVLVPAWGVTHEQYDEYLGVLKREFDEYKSYCNIHVVSGRKRSENIKKDNV</sequence>
<protein>
    <submittedName>
        <fullName evidence="3">3997_t:CDS:1</fullName>
    </submittedName>
</protein>
<dbReference type="CDD" id="cd02440">
    <property type="entry name" value="AdoMet_MTases"/>
    <property type="match status" value="1"/>
</dbReference>
<dbReference type="PANTHER" id="PTHR43591">
    <property type="entry name" value="METHYLTRANSFERASE"/>
    <property type="match status" value="1"/>
</dbReference>
<feature type="compositionally biased region" description="Low complexity" evidence="1">
    <location>
        <begin position="37"/>
        <end position="51"/>
    </location>
</feature>
<evidence type="ECO:0000313" key="3">
    <source>
        <dbReference type="EMBL" id="CAG8558929.1"/>
    </source>
</evidence>
<dbReference type="Gene3D" id="3.40.50.150">
    <property type="entry name" value="Vaccinia Virus protein VP39"/>
    <property type="match status" value="1"/>
</dbReference>
<name>A0A9N9FVD4_9GLOM</name>
<accession>A0A9N9FVD4</accession>
<reference evidence="3" key="1">
    <citation type="submission" date="2021-06" db="EMBL/GenBank/DDBJ databases">
        <authorList>
            <person name="Kallberg Y."/>
            <person name="Tangrot J."/>
            <person name="Rosling A."/>
        </authorList>
    </citation>
    <scope>NUCLEOTIDE SEQUENCE</scope>
    <source>
        <strain evidence="3">CL551</strain>
    </source>
</reference>
<feature type="domain" description="Methyltransferase" evidence="2">
    <location>
        <begin position="124"/>
        <end position="216"/>
    </location>
</feature>
<dbReference type="PANTHER" id="PTHR43591:SF24">
    <property type="entry name" value="2-METHOXY-6-POLYPRENYL-1,4-BENZOQUINOL METHYLASE, MITOCHONDRIAL"/>
    <property type="match status" value="1"/>
</dbReference>
<dbReference type="InterPro" id="IPR041698">
    <property type="entry name" value="Methyltransf_25"/>
</dbReference>